<organism evidence="4 5">
    <name type="scientific">Aquincola agrisoli</name>
    <dbReference type="NCBI Taxonomy" id="3119538"/>
    <lineage>
        <taxon>Bacteria</taxon>
        <taxon>Pseudomonadati</taxon>
        <taxon>Pseudomonadota</taxon>
        <taxon>Betaproteobacteria</taxon>
        <taxon>Burkholderiales</taxon>
        <taxon>Sphaerotilaceae</taxon>
        <taxon>Aquincola</taxon>
    </lineage>
</organism>
<evidence type="ECO:0000259" key="3">
    <source>
        <dbReference type="Pfam" id="PF05650"/>
    </source>
</evidence>
<feature type="coiled-coil region" evidence="1">
    <location>
        <begin position="225"/>
        <end position="252"/>
    </location>
</feature>
<dbReference type="Pfam" id="PF05650">
    <property type="entry name" value="DUF802"/>
    <property type="match status" value="2"/>
</dbReference>
<accession>A0AAW9QBM5</accession>
<feature type="transmembrane region" description="Helical" evidence="2">
    <location>
        <begin position="111"/>
        <end position="135"/>
    </location>
</feature>
<gene>
    <name evidence="4" type="ORF">V4F39_01760</name>
</gene>
<evidence type="ECO:0000256" key="1">
    <source>
        <dbReference type="SAM" id="Coils"/>
    </source>
</evidence>
<keyword evidence="2" id="KW-1133">Transmembrane helix</keyword>
<evidence type="ECO:0000313" key="4">
    <source>
        <dbReference type="EMBL" id="MEF7612617.1"/>
    </source>
</evidence>
<keyword evidence="2" id="KW-0472">Membrane</keyword>
<reference evidence="4 5" key="1">
    <citation type="submission" date="2024-02" db="EMBL/GenBank/DDBJ databases">
        <title>Genome sequence of Aquincola sp. MAHUQ-54.</title>
        <authorList>
            <person name="Huq M.A."/>
        </authorList>
    </citation>
    <scope>NUCLEOTIDE SEQUENCE [LARGE SCALE GENOMIC DNA]</scope>
    <source>
        <strain evidence="4 5">MAHUQ-54</strain>
    </source>
</reference>
<feature type="domain" description="DUF802" evidence="3">
    <location>
        <begin position="320"/>
        <end position="372"/>
    </location>
</feature>
<dbReference type="Proteomes" id="UP001336250">
    <property type="component" value="Unassembled WGS sequence"/>
</dbReference>
<dbReference type="EMBL" id="JAZIBG010000008">
    <property type="protein sequence ID" value="MEF7612617.1"/>
    <property type="molecule type" value="Genomic_DNA"/>
</dbReference>
<dbReference type="InterPro" id="IPR008520">
    <property type="entry name" value="DUF802"/>
</dbReference>
<evidence type="ECO:0000313" key="5">
    <source>
        <dbReference type="Proteomes" id="UP001336250"/>
    </source>
</evidence>
<sequence>MTRHLPHVAFVAGLAALCWVGSGYVGANPLALAMTLLIGAFYVAGALELYRYRAATATLAAALADTGPAPDTLGPWLGRLHPSLQNAVRLRIEGERTGLPGPALAPYLSGLLVLLGMLGTFLGMVVTLNGTGLALESATDMQGIRASLSAPVKGLGLAFGTSVAGVATSAMLGLISALCRRERLQASQRLDAHVATRLRAFSRAHHRDESLRLLQQQAQAMPVLVDRLQSMMEAMAQQHQVLNERLAASQDRFHGQAEQAYAGLAASVDRSLKDSLAESARLAGAAIRPAVEATMGGIVQQTASLHEMLSRGVQQQLDGLSARIESGSTAVAVTWKAALDEHQRATQQQAERWRTSLDGFAGTFEQRSADLVASVAARLETAVDGVSATWRESLAQHAQSSQALTADTRQALSAAAAGFEQRAASLLSGVDRAHGELQAAIASRDEQRLAAWTSALASMAASLREEWQQAGAQAARQQQQVCDTLALTAREMSAQAEAQARSTVAEIAGLMQAAAQAPQAAAEVIGELRQQLSDGMARDNAMLDERSRILGTLATLLDAVNQAASEQRTAIDTLVAAAAEALDRAGTRFTAQAEAEASRMAAAAAQVAGGAAEVASLGEAFGLAVELFSQSNDKLAAHLQRIEGALGKSIARSDEQLAYYVAQAREVIDLSIMSQKQIVEDLQQFARRPAPEPSEA</sequence>
<name>A0AAW9QBM5_9BURK</name>
<feature type="domain" description="DUF802" evidence="3">
    <location>
        <begin position="375"/>
        <end position="427"/>
    </location>
</feature>
<proteinExistence type="predicted"/>
<keyword evidence="1" id="KW-0175">Coiled coil</keyword>
<comment type="caution">
    <text evidence="4">The sequence shown here is derived from an EMBL/GenBank/DDBJ whole genome shotgun (WGS) entry which is preliminary data.</text>
</comment>
<protein>
    <submittedName>
        <fullName evidence="4">DUF802 domain-containing protein</fullName>
    </submittedName>
</protein>
<keyword evidence="2" id="KW-0812">Transmembrane</keyword>
<feature type="transmembrane region" description="Helical" evidence="2">
    <location>
        <begin position="7"/>
        <end position="25"/>
    </location>
</feature>
<evidence type="ECO:0000256" key="2">
    <source>
        <dbReference type="SAM" id="Phobius"/>
    </source>
</evidence>
<dbReference type="RefSeq" id="WP_332287512.1">
    <property type="nucleotide sequence ID" value="NZ_JAZIBG010000008.1"/>
</dbReference>
<feature type="transmembrane region" description="Helical" evidence="2">
    <location>
        <begin position="31"/>
        <end position="50"/>
    </location>
</feature>
<dbReference type="Gene3D" id="1.20.5.1230">
    <property type="entry name" value="Apolipoprotein A-I"/>
    <property type="match status" value="1"/>
</dbReference>
<dbReference type="AlphaFoldDB" id="A0AAW9QBM5"/>
<feature type="transmembrane region" description="Helical" evidence="2">
    <location>
        <begin position="155"/>
        <end position="179"/>
    </location>
</feature>
<keyword evidence="5" id="KW-1185">Reference proteome</keyword>